<dbReference type="EC" id="3.1.3.18" evidence="4"/>
<dbReference type="RefSeq" id="WP_141459733.1">
    <property type="nucleotide sequence ID" value="NZ_CP038141.1"/>
</dbReference>
<dbReference type="Gene3D" id="1.10.150.240">
    <property type="entry name" value="Putative phosphatase, domain 2"/>
    <property type="match status" value="1"/>
</dbReference>
<dbReference type="EMBL" id="CP038141">
    <property type="protein sequence ID" value="QDH16608.1"/>
    <property type="molecule type" value="Genomic_DNA"/>
</dbReference>
<dbReference type="PANTHER" id="PTHR43434:SF1">
    <property type="entry name" value="PHOSPHOGLYCOLATE PHOSPHATASE"/>
    <property type="match status" value="1"/>
</dbReference>
<dbReference type="InterPro" id="IPR023214">
    <property type="entry name" value="HAD_sf"/>
</dbReference>
<sequence>MAQFSTLLLDYDGTLAETRPAILRSLKEAFEKSGFQAPAPEILKDQLAHGGTLLTLFASVVPDASAQQTKQFVQHYRDYYPVADLAETHLYDDVLSTLSALKERGKELIIVSNKHAQTVRDSVERFKLNSFFSGIIASEPPYPHKPHPAVMDRVISLLPDKKKSEFLMVGDTAADLKFAKNVNIASCWVSYGHGWREECEKLSADFRIDHFKDILKIIA</sequence>
<dbReference type="InterPro" id="IPR036412">
    <property type="entry name" value="HAD-like_sf"/>
</dbReference>
<reference evidence="5 6" key="1">
    <citation type="submission" date="2019-03" db="EMBL/GenBank/DDBJ databases">
        <title>The complete genome sequence of Swingsia samuiensis NBRC107927(T).</title>
        <authorList>
            <person name="Chua K.-O."/>
            <person name="Chan K.-G."/>
            <person name="See-Too W.-S."/>
        </authorList>
    </citation>
    <scope>NUCLEOTIDE SEQUENCE [LARGE SCALE GENOMIC DNA]</scope>
    <source>
        <strain evidence="5 6">AH83</strain>
    </source>
</reference>
<proteinExistence type="inferred from homology"/>
<evidence type="ECO:0000313" key="6">
    <source>
        <dbReference type="Proteomes" id="UP000316313"/>
    </source>
</evidence>
<dbReference type="GO" id="GO:0006281">
    <property type="term" value="P:DNA repair"/>
    <property type="evidence" value="ECO:0007669"/>
    <property type="project" value="TreeGrafter"/>
</dbReference>
<dbReference type="SFLD" id="SFLDG01129">
    <property type="entry name" value="C1.5:_HAD__Beta-PGM__Phosphata"/>
    <property type="match status" value="1"/>
</dbReference>
<dbReference type="InterPro" id="IPR006439">
    <property type="entry name" value="HAD-SF_hydro_IA"/>
</dbReference>
<protein>
    <recommendedName>
        <fullName evidence="4">phosphoglycolate phosphatase</fullName>
        <ecNumber evidence="4">3.1.3.18</ecNumber>
    </recommendedName>
</protein>
<organism evidence="5 6">
    <name type="scientific">Swingsia samuiensis</name>
    <dbReference type="NCBI Taxonomy" id="1293412"/>
    <lineage>
        <taxon>Bacteria</taxon>
        <taxon>Pseudomonadati</taxon>
        <taxon>Pseudomonadota</taxon>
        <taxon>Alphaproteobacteria</taxon>
        <taxon>Acetobacterales</taxon>
        <taxon>Acetobacteraceae</taxon>
        <taxon>Swingsia</taxon>
    </lineage>
</organism>
<evidence type="ECO:0000256" key="1">
    <source>
        <dbReference type="ARBA" id="ARBA00000830"/>
    </source>
</evidence>
<gene>
    <name evidence="5" type="ORF">E3D00_02745</name>
</gene>
<dbReference type="InterPro" id="IPR041492">
    <property type="entry name" value="HAD_2"/>
</dbReference>
<dbReference type="InterPro" id="IPR023198">
    <property type="entry name" value="PGP-like_dom2"/>
</dbReference>
<name>A0A4Y6UJ05_9PROT</name>
<dbReference type="InterPro" id="IPR050155">
    <property type="entry name" value="HAD-like_hydrolase_sf"/>
</dbReference>
<comment type="pathway">
    <text evidence="2">Organic acid metabolism; glycolate biosynthesis; glycolate from 2-phosphoglycolate: step 1/1.</text>
</comment>
<evidence type="ECO:0000256" key="2">
    <source>
        <dbReference type="ARBA" id="ARBA00004818"/>
    </source>
</evidence>
<evidence type="ECO:0000256" key="4">
    <source>
        <dbReference type="ARBA" id="ARBA00013078"/>
    </source>
</evidence>
<comment type="catalytic activity">
    <reaction evidence="1">
        <text>2-phosphoglycolate + H2O = glycolate + phosphate</text>
        <dbReference type="Rhea" id="RHEA:14369"/>
        <dbReference type="ChEBI" id="CHEBI:15377"/>
        <dbReference type="ChEBI" id="CHEBI:29805"/>
        <dbReference type="ChEBI" id="CHEBI:43474"/>
        <dbReference type="ChEBI" id="CHEBI:58033"/>
        <dbReference type="EC" id="3.1.3.18"/>
    </reaction>
</comment>
<evidence type="ECO:0000256" key="3">
    <source>
        <dbReference type="ARBA" id="ARBA00006171"/>
    </source>
</evidence>
<dbReference type="Gene3D" id="3.40.50.1000">
    <property type="entry name" value="HAD superfamily/HAD-like"/>
    <property type="match status" value="1"/>
</dbReference>
<keyword evidence="6" id="KW-1185">Reference proteome</keyword>
<evidence type="ECO:0000313" key="5">
    <source>
        <dbReference type="EMBL" id="QDH16608.1"/>
    </source>
</evidence>
<dbReference type="Pfam" id="PF13419">
    <property type="entry name" value="HAD_2"/>
    <property type="match status" value="1"/>
</dbReference>
<accession>A0A4Y6UJ05</accession>
<dbReference type="AlphaFoldDB" id="A0A4Y6UJ05"/>
<dbReference type="NCBIfam" id="TIGR01549">
    <property type="entry name" value="HAD-SF-IA-v1"/>
    <property type="match status" value="1"/>
</dbReference>
<dbReference type="SFLD" id="SFLDS00003">
    <property type="entry name" value="Haloacid_Dehalogenase"/>
    <property type="match status" value="1"/>
</dbReference>
<dbReference type="KEGG" id="ssam:E3D00_02745"/>
<dbReference type="OrthoDB" id="9793014at2"/>
<dbReference type="PANTHER" id="PTHR43434">
    <property type="entry name" value="PHOSPHOGLYCOLATE PHOSPHATASE"/>
    <property type="match status" value="1"/>
</dbReference>
<dbReference type="SUPFAM" id="SSF56784">
    <property type="entry name" value="HAD-like"/>
    <property type="match status" value="1"/>
</dbReference>
<comment type="similarity">
    <text evidence="3">Belongs to the HAD-like hydrolase superfamily. CbbY/CbbZ/Gph/YieH family.</text>
</comment>
<dbReference type="Proteomes" id="UP000316313">
    <property type="component" value="Chromosome"/>
</dbReference>
<keyword evidence="5" id="KW-0378">Hydrolase</keyword>
<dbReference type="GO" id="GO:0008967">
    <property type="term" value="F:phosphoglycolate phosphatase activity"/>
    <property type="evidence" value="ECO:0007669"/>
    <property type="project" value="UniProtKB-EC"/>
</dbReference>